<comment type="caution">
    <text evidence="2">The sequence shown here is derived from an EMBL/GenBank/DDBJ whole genome shotgun (WGS) entry which is preliminary data.</text>
</comment>
<evidence type="ECO:0000313" key="2">
    <source>
        <dbReference type="EMBL" id="CAG08525.1"/>
    </source>
</evidence>
<name>Q4RSV7_TETNG</name>
<reference evidence="2" key="1">
    <citation type="journal article" date="2004" name="Nature">
        <title>Genome duplication in the teleost fish Tetraodon nigroviridis reveals the early vertebrate proto-karyotype.</title>
        <authorList>
            <person name="Jaillon O."/>
            <person name="Aury J.-M."/>
            <person name="Brunet F."/>
            <person name="Petit J.-L."/>
            <person name="Stange-Thomann N."/>
            <person name="Mauceli E."/>
            <person name="Bouneau L."/>
            <person name="Fischer C."/>
            <person name="Ozouf-Costaz C."/>
            <person name="Bernot A."/>
            <person name="Nicaud S."/>
            <person name="Jaffe D."/>
            <person name="Fisher S."/>
            <person name="Lutfalla G."/>
            <person name="Dossat C."/>
            <person name="Segurens B."/>
            <person name="Dasilva C."/>
            <person name="Salanoubat M."/>
            <person name="Levy M."/>
            <person name="Boudet N."/>
            <person name="Castellano S."/>
            <person name="Anthouard V."/>
            <person name="Jubin C."/>
            <person name="Castelli V."/>
            <person name="Katinka M."/>
            <person name="Vacherie B."/>
            <person name="Biemont C."/>
            <person name="Skalli Z."/>
            <person name="Cattolico L."/>
            <person name="Poulain J."/>
            <person name="De Berardinis V."/>
            <person name="Cruaud C."/>
            <person name="Duprat S."/>
            <person name="Brottier P."/>
            <person name="Coutanceau J.-P."/>
            <person name="Gouzy J."/>
            <person name="Parra G."/>
            <person name="Lardier G."/>
            <person name="Chapple C."/>
            <person name="McKernan K.J."/>
            <person name="McEwan P."/>
            <person name="Bosak S."/>
            <person name="Kellis M."/>
            <person name="Volff J.-N."/>
            <person name="Guigo R."/>
            <person name="Zody M.C."/>
            <person name="Mesirov J."/>
            <person name="Lindblad-Toh K."/>
            <person name="Birren B."/>
            <person name="Nusbaum C."/>
            <person name="Kahn D."/>
            <person name="Robinson-Rechavi M."/>
            <person name="Laudet V."/>
            <person name="Schachter V."/>
            <person name="Quetier F."/>
            <person name="Saurin W."/>
            <person name="Scarpelli C."/>
            <person name="Wincker P."/>
            <person name="Lander E.S."/>
            <person name="Weissenbach J."/>
            <person name="Roest Crollius H."/>
        </authorList>
    </citation>
    <scope>NUCLEOTIDE SEQUENCE [LARGE SCALE GENOMIC DNA]</scope>
</reference>
<evidence type="ECO:0000256" key="1">
    <source>
        <dbReference type="SAM" id="MobiDB-lite"/>
    </source>
</evidence>
<feature type="compositionally biased region" description="Polar residues" evidence="1">
    <location>
        <begin position="67"/>
        <end position="78"/>
    </location>
</feature>
<dbReference type="KEGG" id="tng:GSTEN00029527G001"/>
<protein>
    <submittedName>
        <fullName evidence="2">(spotted green pufferfish) hypothetical protein</fullName>
    </submittedName>
</protein>
<dbReference type="AlphaFoldDB" id="Q4RSV7"/>
<feature type="region of interest" description="Disordered" evidence="1">
    <location>
        <begin position="65"/>
        <end position="91"/>
    </location>
</feature>
<dbReference type="EMBL" id="CAAE01014999">
    <property type="protein sequence ID" value="CAG08525.1"/>
    <property type="molecule type" value="Genomic_DNA"/>
</dbReference>
<reference evidence="2" key="2">
    <citation type="submission" date="2004-02" db="EMBL/GenBank/DDBJ databases">
        <authorList>
            <consortium name="Genoscope"/>
            <consortium name="Whitehead Institute Centre for Genome Research"/>
        </authorList>
    </citation>
    <scope>NUCLEOTIDE SEQUENCE</scope>
</reference>
<accession>Q4RSV7</accession>
<sequence length="231" mass="25103">MGRQVKSAVGSGGRWGELLVKASSTRGPERLYRVLTETCEPGCQIIQVHTRRDANVPVTPRIRSHTKASGMQSSSASPFPSFVDSGANFGRGRKRRSTLRRVPGTIAHRIPPKEKSCGTKERILQLLRSNPKPIAVTHGSTEVRRSAATSSGGTDHADPGEDIEASVGWQWPGRKRSWAGYPPLLRVRIPGIGSAPSVTFSPLGCLSEISRSRFSSRFSPRRRSHLGSSDV</sequence>
<organism evidence="2">
    <name type="scientific">Tetraodon nigroviridis</name>
    <name type="common">Spotted green pufferfish</name>
    <name type="synonym">Chelonodon nigroviridis</name>
    <dbReference type="NCBI Taxonomy" id="99883"/>
    <lineage>
        <taxon>Eukaryota</taxon>
        <taxon>Metazoa</taxon>
        <taxon>Chordata</taxon>
        <taxon>Craniata</taxon>
        <taxon>Vertebrata</taxon>
        <taxon>Euteleostomi</taxon>
        <taxon>Actinopterygii</taxon>
        <taxon>Neopterygii</taxon>
        <taxon>Teleostei</taxon>
        <taxon>Neoteleostei</taxon>
        <taxon>Acanthomorphata</taxon>
        <taxon>Eupercaria</taxon>
        <taxon>Tetraodontiformes</taxon>
        <taxon>Tetradontoidea</taxon>
        <taxon>Tetraodontidae</taxon>
        <taxon>Tetraodon</taxon>
    </lineage>
</organism>
<feature type="region of interest" description="Disordered" evidence="1">
    <location>
        <begin position="134"/>
        <end position="166"/>
    </location>
</feature>
<gene>
    <name evidence="2" type="ORF">GSTENG00029527001</name>
</gene>
<proteinExistence type="predicted"/>